<dbReference type="SUPFAM" id="SSF56235">
    <property type="entry name" value="N-terminal nucleophile aminohydrolases (Ntn hydrolases)"/>
    <property type="match status" value="1"/>
</dbReference>
<dbReference type="RefSeq" id="WP_019618229.1">
    <property type="nucleotide sequence ID" value="NZ_JBHUNE010000003.1"/>
</dbReference>
<evidence type="ECO:0000313" key="3">
    <source>
        <dbReference type="EMBL" id="MFD2757781.1"/>
    </source>
</evidence>
<name>A0ABW5UW50_9MICO</name>
<dbReference type="PANTHER" id="PTHR42824:SF1">
    <property type="entry name" value="GLUTAMINE AMIDOTRANSFERASE YAFJ-RELATED"/>
    <property type="match status" value="1"/>
</dbReference>
<accession>A0ABW5UW50</accession>
<sequence>MCRLLAYAAPVETSVSEVIGEANAEAFQQMTSVHNDGWGTAWLAMGPGEDAPEVESARVSTPGQSDPMLTAALTSVPSYARLVHLRLATDRLKRTKVNTHPFVAEGIAFAHNGSIIPVERFEQLLSEDELRSVEGTTDSELYFAYVRKQIHACDGDVQRGVVQALQRLRQTFPEASLNAVVLTDQHLFVIHANSTAHVTDADFRSYGIDPSLLPDDHDENYYKLAMLQKPDGTTVFSSTGINLAGWSRVPDDTITSIDLETLELSQRKIFGIRETASRRGHAALNDATIDELASRRQLRAAAGI</sequence>
<protein>
    <submittedName>
        <fullName evidence="3">Class II glutamine amidotransferase</fullName>
    </submittedName>
</protein>
<dbReference type="Gene3D" id="3.60.20.10">
    <property type="entry name" value="Glutamine Phosphoribosylpyrophosphate, subunit 1, domain 1"/>
    <property type="match status" value="1"/>
</dbReference>
<evidence type="ECO:0000259" key="2">
    <source>
        <dbReference type="PROSITE" id="PS51278"/>
    </source>
</evidence>
<dbReference type="PANTHER" id="PTHR42824">
    <property type="entry name" value="GLUTAMINE AMIDOTRANSFERASE"/>
    <property type="match status" value="1"/>
</dbReference>
<keyword evidence="4" id="KW-1185">Reference proteome</keyword>
<proteinExistence type="predicted"/>
<dbReference type="EMBL" id="JBHUNE010000003">
    <property type="protein sequence ID" value="MFD2757781.1"/>
    <property type="molecule type" value="Genomic_DNA"/>
</dbReference>
<dbReference type="CDD" id="cd01908">
    <property type="entry name" value="YafJ"/>
    <property type="match status" value="1"/>
</dbReference>
<evidence type="ECO:0000256" key="1">
    <source>
        <dbReference type="ARBA" id="ARBA00022962"/>
    </source>
</evidence>
<gene>
    <name evidence="3" type="ORF">ACFSW7_05240</name>
</gene>
<dbReference type="Proteomes" id="UP001597492">
    <property type="component" value="Unassembled WGS sequence"/>
</dbReference>
<keyword evidence="1 3" id="KW-0315">Glutamine amidotransferase</keyword>
<feature type="domain" description="Glutamine amidotransferase type-2" evidence="2">
    <location>
        <begin position="2"/>
        <end position="275"/>
    </location>
</feature>
<dbReference type="PROSITE" id="PS51278">
    <property type="entry name" value="GATASE_TYPE_2"/>
    <property type="match status" value="1"/>
</dbReference>
<comment type="caution">
    <text evidence="3">The sequence shown here is derived from an EMBL/GenBank/DDBJ whole genome shotgun (WGS) entry which is preliminary data.</text>
</comment>
<reference evidence="4" key="1">
    <citation type="journal article" date="2019" name="Int. J. Syst. Evol. Microbiol.">
        <title>The Global Catalogue of Microorganisms (GCM) 10K type strain sequencing project: providing services to taxonomists for standard genome sequencing and annotation.</title>
        <authorList>
            <consortium name="The Broad Institute Genomics Platform"/>
            <consortium name="The Broad Institute Genome Sequencing Center for Infectious Disease"/>
            <person name="Wu L."/>
            <person name="Ma J."/>
        </authorList>
    </citation>
    <scope>NUCLEOTIDE SEQUENCE [LARGE SCALE GENOMIC DNA]</scope>
    <source>
        <strain evidence="4">TISTR 1514</strain>
    </source>
</reference>
<organism evidence="3 4">
    <name type="scientific">Gulosibacter faecalis</name>
    <dbReference type="NCBI Taxonomy" id="272240"/>
    <lineage>
        <taxon>Bacteria</taxon>
        <taxon>Bacillati</taxon>
        <taxon>Actinomycetota</taxon>
        <taxon>Actinomycetes</taxon>
        <taxon>Micrococcales</taxon>
        <taxon>Microbacteriaceae</taxon>
        <taxon>Gulosibacter</taxon>
    </lineage>
</organism>
<dbReference type="InterPro" id="IPR017932">
    <property type="entry name" value="GATase_2_dom"/>
</dbReference>
<dbReference type="InterPro" id="IPR026869">
    <property type="entry name" value="EgtC-like"/>
</dbReference>
<evidence type="ECO:0000313" key="4">
    <source>
        <dbReference type="Proteomes" id="UP001597492"/>
    </source>
</evidence>
<dbReference type="Pfam" id="PF13230">
    <property type="entry name" value="GATase_4"/>
    <property type="match status" value="1"/>
</dbReference>
<dbReference type="InterPro" id="IPR029055">
    <property type="entry name" value="Ntn_hydrolases_N"/>
</dbReference>